<dbReference type="RefSeq" id="WP_407946392.1">
    <property type="nucleotide sequence ID" value="NZ_LT629711.1"/>
</dbReference>
<dbReference type="InterPro" id="IPR036812">
    <property type="entry name" value="NAD(P)_OxRdtase_dom_sf"/>
</dbReference>
<dbReference type="EMBL" id="LT629711">
    <property type="protein sequence ID" value="SDP05453.1"/>
    <property type="molecule type" value="Genomic_DNA"/>
</dbReference>
<sequence length="322" mass="34222">MTSTTSSPDMTYRPLGSSGLVVSVVGIGCNAFGRRVDQDGVGAILAAARDSGVTLLDTADIYGGQPGQSEAMLGEALQGQRDEFVLATKFGMDMQGANGRDFGALGSRRYIKRAVEASLRRLRTDHIDLYQLHRPDPLTPVEETLEALTDLVREGKVLYVGCSNFDGWQVADASWTSSTAGLASFVSVQNEYSLLDRTVEDEVTPACERFGLGILPFFPLAHGLLTGKYQRGADAPEGSRAALEPDRAGWLADADWDRVEALQAFADERGVDLLDVAIGGLAAQPAVASVISGATSAEQVTRNARAGLWEPDAADLAALDEI</sequence>
<dbReference type="SUPFAM" id="SSF51430">
    <property type="entry name" value="NAD(P)-linked oxidoreductase"/>
    <property type="match status" value="1"/>
</dbReference>
<dbReference type="Gene3D" id="3.20.20.100">
    <property type="entry name" value="NADP-dependent oxidoreductase domain"/>
    <property type="match status" value="1"/>
</dbReference>
<proteinExistence type="predicted"/>
<dbReference type="Proteomes" id="UP000199077">
    <property type="component" value="Chromosome I"/>
</dbReference>
<evidence type="ECO:0000256" key="1">
    <source>
        <dbReference type="ARBA" id="ARBA00023002"/>
    </source>
</evidence>
<name>A0A1H0PKA6_9MICO</name>
<dbReference type="GO" id="GO:0005829">
    <property type="term" value="C:cytosol"/>
    <property type="evidence" value="ECO:0007669"/>
    <property type="project" value="TreeGrafter"/>
</dbReference>
<dbReference type="Pfam" id="PF00248">
    <property type="entry name" value="Aldo_ket_red"/>
    <property type="match status" value="1"/>
</dbReference>
<dbReference type="AlphaFoldDB" id="A0A1H0PKA6"/>
<dbReference type="FunFam" id="3.20.20.100:FF:000004">
    <property type="entry name" value="Oxidoreductase, aldo/keto reductase"/>
    <property type="match status" value="1"/>
</dbReference>
<dbReference type="PANTHER" id="PTHR43364:SF4">
    <property type="entry name" value="NAD(P)-LINKED OXIDOREDUCTASE SUPERFAMILY PROTEIN"/>
    <property type="match status" value="1"/>
</dbReference>
<reference evidence="4" key="1">
    <citation type="submission" date="2016-10" db="EMBL/GenBank/DDBJ databases">
        <authorList>
            <person name="Varghese N."/>
            <person name="Submissions S."/>
        </authorList>
    </citation>
    <scope>NUCLEOTIDE SEQUENCE [LARGE SCALE GENOMIC DNA]</scope>
    <source>
        <strain evidence="4">DSM 22329</strain>
    </source>
</reference>
<feature type="domain" description="NADP-dependent oxidoreductase" evidence="2">
    <location>
        <begin position="25"/>
        <end position="322"/>
    </location>
</feature>
<organism evidence="3 4">
    <name type="scientific">Pedococcus dokdonensis</name>
    <dbReference type="NCBI Taxonomy" id="443156"/>
    <lineage>
        <taxon>Bacteria</taxon>
        <taxon>Bacillati</taxon>
        <taxon>Actinomycetota</taxon>
        <taxon>Actinomycetes</taxon>
        <taxon>Micrococcales</taxon>
        <taxon>Intrasporangiaceae</taxon>
        <taxon>Pedococcus</taxon>
    </lineage>
</organism>
<dbReference type="InterPro" id="IPR050523">
    <property type="entry name" value="AKR_Detox_Biosynth"/>
</dbReference>
<dbReference type="GO" id="GO:0016491">
    <property type="term" value="F:oxidoreductase activity"/>
    <property type="evidence" value="ECO:0007669"/>
    <property type="project" value="UniProtKB-KW"/>
</dbReference>
<keyword evidence="1" id="KW-0560">Oxidoreductase</keyword>
<evidence type="ECO:0000259" key="2">
    <source>
        <dbReference type="Pfam" id="PF00248"/>
    </source>
</evidence>
<protein>
    <submittedName>
        <fullName evidence="3">Predicted oxidoreductase</fullName>
    </submittedName>
</protein>
<keyword evidence="4" id="KW-1185">Reference proteome</keyword>
<dbReference type="STRING" id="443156.SAMN04489867_1292"/>
<evidence type="ECO:0000313" key="4">
    <source>
        <dbReference type="Proteomes" id="UP000199077"/>
    </source>
</evidence>
<gene>
    <name evidence="3" type="ORF">SAMN04489867_1292</name>
</gene>
<dbReference type="PANTHER" id="PTHR43364">
    <property type="entry name" value="NADH-SPECIFIC METHYLGLYOXAL REDUCTASE-RELATED"/>
    <property type="match status" value="1"/>
</dbReference>
<accession>A0A1H0PKA6</accession>
<evidence type="ECO:0000313" key="3">
    <source>
        <dbReference type="EMBL" id="SDP05453.1"/>
    </source>
</evidence>
<dbReference type="InterPro" id="IPR023210">
    <property type="entry name" value="NADP_OxRdtase_dom"/>
</dbReference>